<comment type="similarity">
    <text evidence="1">Belongs to the glycosyl hydrolase 3 family.</text>
</comment>
<evidence type="ECO:0000313" key="6">
    <source>
        <dbReference type="Proteomes" id="UP001595816"/>
    </source>
</evidence>
<dbReference type="SUPFAM" id="SSF51445">
    <property type="entry name" value="(Trans)glycosidases"/>
    <property type="match status" value="1"/>
</dbReference>
<dbReference type="Pfam" id="PF00933">
    <property type="entry name" value="Glyco_hydro_3"/>
    <property type="match status" value="1"/>
</dbReference>
<dbReference type="InterPro" id="IPR017853">
    <property type="entry name" value="GH"/>
</dbReference>
<dbReference type="GO" id="GO:0016798">
    <property type="term" value="F:hydrolase activity, acting on glycosyl bonds"/>
    <property type="evidence" value="ECO:0007669"/>
    <property type="project" value="UniProtKB-KW"/>
</dbReference>
<dbReference type="RefSeq" id="WP_253752092.1">
    <property type="nucleotide sequence ID" value="NZ_JAMZDZ010000001.1"/>
</dbReference>
<name>A0ABV8LPM1_9ACTN</name>
<evidence type="ECO:0000259" key="4">
    <source>
        <dbReference type="Pfam" id="PF00933"/>
    </source>
</evidence>
<feature type="domain" description="Glycoside hydrolase family 3 N-terminal" evidence="4">
    <location>
        <begin position="31"/>
        <end position="323"/>
    </location>
</feature>
<accession>A0ABV8LPM1</accession>
<organism evidence="5 6">
    <name type="scientific">Hamadaea flava</name>
    <dbReference type="NCBI Taxonomy" id="1742688"/>
    <lineage>
        <taxon>Bacteria</taxon>
        <taxon>Bacillati</taxon>
        <taxon>Actinomycetota</taxon>
        <taxon>Actinomycetes</taxon>
        <taxon>Micromonosporales</taxon>
        <taxon>Micromonosporaceae</taxon>
        <taxon>Hamadaea</taxon>
    </lineage>
</organism>
<evidence type="ECO:0000256" key="1">
    <source>
        <dbReference type="ARBA" id="ARBA00005336"/>
    </source>
</evidence>
<evidence type="ECO:0000256" key="2">
    <source>
        <dbReference type="ARBA" id="ARBA00022801"/>
    </source>
</evidence>
<dbReference type="InterPro" id="IPR036962">
    <property type="entry name" value="Glyco_hydro_3_N_sf"/>
</dbReference>
<dbReference type="PANTHER" id="PTHR30480">
    <property type="entry name" value="BETA-HEXOSAMINIDASE-RELATED"/>
    <property type="match status" value="1"/>
</dbReference>
<sequence>MADQVRIWADGVLQPGFVGVTPPEWLRRRLDEGLGGVALFGRNIVDLDQLAALSAALRAHNPAVVIALDEESGDVTRIEIGSGSTRPGNHALGAADDPELTASVAADIGDQLAAAGITLNYAPTADVNNNPDNPVIGVRSFGTDPDLVSRHTAAWVRGLQSSGVAACAKHFPGHGDTDVDSHHGLPIVHADRERLARLELAPFRAAIEAGTQSIMTAHVLLPALDPAVPATLSAPVMDLLRTELGFAGLVVTDGIEMAPIKAQYGLAGAVVRAVAAGVDAVCVGGETADEATAILLRDALVQAVHDGTLSEQRLAEAAGRVAALASWSAAQATVRQEAAARWRTGGGQPGLEAARRAVRTWKTAAAEPLMKPAHVVEFTTSVNLAVDAATPWGVGGPLAEILPGTTVERLDAAAARNGGLPAALQAASGRPLVLVVRDAHRHDWLSTALRTALAERPDAYVVEMGVPGGEPVGSMHVATFGSAPVCGRAAAEVLTGAR</sequence>
<dbReference type="InterPro" id="IPR001764">
    <property type="entry name" value="Glyco_hydro_3_N"/>
</dbReference>
<evidence type="ECO:0000313" key="5">
    <source>
        <dbReference type="EMBL" id="MFC4132977.1"/>
    </source>
</evidence>
<dbReference type="Gene3D" id="3.20.20.300">
    <property type="entry name" value="Glycoside hydrolase, family 3, N-terminal domain"/>
    <property type="match status" value="1"/>
</dbReference>
<keyword evidence="2 5" id="KW-0378">Hydrolase</keyword>
<gene>
    <name evidence="5" type="ORF">ACFOZ4_20390</name>
</gene>
<keyword evidence="3 5" id="KW-0326">Glycosidase</keyword>
<protein>
    <submittedName>
        <fullName evidence="5">Glycoside hydrolase family 3 protein</fullName>
        <ecNumber evidence="5">3.2.1.-</ecNumber>
    </submittedName>
</protein>
<comment type="caution">
    <text evidence="5">The sequence shown here is derived from an EMBL/GenBank/DDBJ whole genome shotgun (WGS) entry which is preliminary data.</text>
</comment>
<proteinExistence type="inferred from homology"/>
<dbReference type="EC" id="3.2.1.-" evidence="5"/>
<dbReference type="EMBL" id="JBHSAY010000009">
    <property type="protein sequence ID" value="MFC4132977.1"/>
    <property type="molecule type" value="Genomic_DNA"/>
</dbReference>
<dbReference type="InterPro" id="IPR050226">
    <property type="entry name" value="NagZ_Beta-hexosaminidase"/>
</dbReference>
<dbReference type="Proteomes" id="UP001595816">
    <property type="component" value="Unassembled WGS sequence"/>
</dbReference>
<reference evidence="6" key="1">
    <citation type="journal article" date="2019" name="Int. J. Syst. Evol. Microbiol.">
        <title>The Global Catalogue of Microorganisms (GCM) 10K type strain sequencing project: providing services to taxonomists for standard genome sequencing and annotation.</title>
        <authorList>
            <consortium name="The Broad Institute Genomics Platform"/>
            <consortium name="The Broad Institute Genome Sequencing Center for Infectious Disease"/>
            <person name="Wu L."/>
            <person name="Ma J."/>
        </authorList>
    </citation>
    <scope>NUCLEOTIDE SEQUENCE [LARGE SCALE GENOMIC DNA]</scope>
    <source>
        <strain evidence="6">CGMCC 4.7289</strain>
    </source>
</reference>
<evidence type="ECO:0000256" key="3">
    <source>
        <dbReference type="ARBA" id="ARBA00023295"/>
    </source>
</evidence>
<keyword evidence="6" id="KW-1185">Reference proteome</keyword>
<dbReference type="PANTHER" id="PTHR30480:SF16">
    <property type="entry name" value="GLYCOSIDE HYDROLASE FAMILY 3 DOMAIN PROTEIN"/>
    <property type="match status" value="1"/>
</dbReference>